<evidence type="ECO:0000313" key="3">
    <source>
        <dbReference type="EMBL" id="PIZ94509.1"/>
    </source>
</evidence>
<dbReference type="InterPro" id="IPR005182">
    <property type="entry name" value="YdbS-like_PH"/>
</dbReference>
<feature type="domain" description="YdbS-like PH" evidence="2">
    <location>
        <begin position="92"/>
        <end position="163"/>
    </location>
</feature>
<dbReference type="Pfam" id="PF03703">
    <property type="entry name" value="bPH_2"/>
    <property type="match status" value="1"/>
</dbReference>
<protein>
    <recommendedName>
        <fullName evidence="2">YdbS-like PH domain-containing protein</fullName>
    </recommendedName>
</protein>
<comment type="caution">
    <text evidence="3">The sequence shown here is derived from an EMBL/GenBank/DDBJ whole genome shotgun (WGS) entry which is preliminary data.</text>
</comment>
<dbReference type="PANTHER" id="PTHR37938">
    <property type="entry name" value="BLL0215 PROTEIN"/>
    <property type="match status" value="1"/>
</dbReference>
<dbReference type="PANTHER" id="PTHR37938:SF1">
    <property type="entry name" value="BLL0215 PROTEIN"/>
    <property type="match status" value="1"/>
</dbReference>
<feature type="transmembrane region" description="Helical" evidence="1">
    <location>
        <begin position="59"/>
        <end position="81"/>
    </location>
</feature>
<name>A0A2M7V741_9BACT</name>
<sequence>MHLSELINQKSYEKVIYRLRRHPITFIPILFLSLVLLFVPVLVYFLIESLYPTFLQGIVAYPLSILIGSVYFLSMYLFFYVRFLDYYLDVWIVTNDRIVDIEQHGLFSRTTTELDLFRIQDVTVEMRGFFSTIFNYGEIHIKTASINTDIIFKNVRQPNNVREDLVHLSDEDRKYHMGAAINE</sequence>
<proteinExistence type="predicted"/>
<dbReference type="EMBL" id="PFPK01000040">
    <property type="protein sequence ID" value="PIZ94509.1"/>
    <property type="molecule type" value="Genomic_DNA"/>
</dbReference>
<keyword evidence="1" id="KW-0472">Membrane</keyword>
<reference evidence="4" key="1">
    <citation type="submission" date="2017-09" db="EMBL/GenBank/DDBJ databases">
        <title>Depth-based differentiation of microbial function through sediment-hosted aquifers and enrichment of novel symbionts in the deep terrestrial subsurface.</title>
        <authorList>
            <person name="Probst A.J."/>
            <person name="Ladd B."/>
            <person name="Jarett J.K."/>
            <person name="Geller-Mcgrath D.E."/>
            <person name="Sieber C.M.K."/>
            <person name="Emerson J.B."/>
            <person name="Anantharaman K."/>
            <person name="Thomas B.C."/>
            <person name="Malmstrom R."/>
            <person name="Stieglmeier M."/>
            <person name="Klingl A."/>
            <person name="Woyke T."/>
            <person name="Ryan C.M."/>
            <person name="Banfield J.F."/>
        </authorList>
    </citation>
    <scope>NUCLEOTIDE SEQUENCE [LARGE SCALE GENOMIC DNA]</scope>
</reference>
<evidence type="ECO:0000259" key="2">
    <source>
        <dbReference type="Pfam" id="PF03703"/>
    </source>
</evidence>
<feature type="transmembrane region" description="Helical" evidence="1">
    <location>
        <begin position="24"/>
        <end position="47"/>
    </location>
</feature>
<dbReference type="Proteomes" id="UP000228568">
    <property type="component" value="Unassembled WGS sequence"/>
</dbReference>
<evidence type="ECO:0000313" key="4">
    <source>
        <dbReference type="Proteomes" id="UP000228568"/>
    </source>
</evidence>
<keyword evidence="1" id="KW-0812">Transmembrane</keyword>
<gene>
    <name evidence="3" type="ORF">COX81_03335</name>
</gene>
<dbReference type="AlphaFoldDB" id="A0A2M7V741"/>
<organism evidence="3 4">
    <name type="scientific">Candidatus Magasanikbacteria bacterium CG_4_10_14_0_2_um_filter_37_12</name>
    <dbReference type="NCBI Taxonomy" id="1974637"/>
    <lineage>
        <taxon>Bacteria</taxon>
        <taxon>Candidatus Magasanikiibacteriota</taxon>
    </lineage>
</organism>
<evidence type="ECO:0000256" key="1">
    <source>
        <dbReference type="SAM" id="Phobius"/>
    </source>
</evidence>
<keyword evidence="1" id="KW-1133">Transmembrane helix</keyword>
<accession>A0A2M7V741</accession>